<dbReference type="GO" id="GO:0005886">
    <property type="term" value="C:plasma membrane"/>
    <property type="evidence" value="ECO:0007669"/>
    <property type="project" value="UniProtKB-SubCell"/>
</dbReference>
<dbReference type="RefSeq" id="WP_073303542.1">
    <property type="nucleotide sequence ID" value="NZ_FRAW01000009.1"/>
</dbReference>
<gene>
    <name evidence="8" type="ORF">SAMN05720469_10968</name>
</gene>
<keyword evidence="4 6" id="KW-1133">Transmembrane helix</keyword>
<feature type="domain" description="ABC-2 type transporter transmembrane" evidence="7">
    <location>
        <begin position="26"/>
        <end position="380"/>
    </location>
</feature>
<evidence type="ECO:0000313" key="8">
    <source>
        <dbReference type="EMBL" id="SHK54537.1"/>
    </source>
</evidence>
<evidence type="ECO:0000256" key="4">
    <source>
        <dbReference type="ARBA" id="ARBA00022989"/>
    </source>
</evidence>
<dbReference type="PANTHER" id="PTHR30294">
    <property type="entry name" value="MEMBRANE COMPONENT OF ABC TRANSPORTER YHHJ-RELATED"/>
    <property type="match status" value="1"/>
</dbReference>
<dbReference type="GO" id="GO:0140359">
    <property type="term" value="F:ABC-type transporter activity"/>
    <property type="evidence" value="ECO:0007669"/>
    <property type="project" value="InterPro"/>
</dbReference>
<feature type="transmembrane region" description="Helical" evidence="6">
    <location>
        <begin position="360"/>
        <end position="382"/>
    </location>
</feature>
<proteinExistence type="predicted"/>
<feature type="transmembrane region" description="Helical" evidence="6">
    <location>
        <begin position="303"/>
        <end position="323"/>
    </location>
</feature>
<evidence type="ECO:0000259" key="7">
    <source>
        <dbReference type="Pfam" id="PF12698"/>
    </source>
</evidence>
<evidence type="ECO:0000256" key="3">
    <source>
        <dbReference type="ARBA" id="ARBA00022692"/>
    </source>
</evidence>
<keyword evidence="5 6" id="KW-0472">Membrane</keyword>
<feature type="transmembrane region" description="Helical" evidence="6">
    <location>
        <begin position="187"/>
        <end position="211"/>
    </location>
</feature>
<dbReference type="InterPro" id="IPR013525">
    <property type="entry name" value="ABC2_TM"/>
</dbReference>
<dbReference type="InterPro" id="IPR051449">
    <property type="entry name" value="ABC-2_transporter_component"/>
</dbReference>
<keyword evidence="2" id="KW-1003">Cell membrane</keyword>
<name>A0A1M6TC20_9BACT</name>
<protein>
    <submittedName>
        <fullName evidence="8">ABC-2 type transport system permease protein</fullName>
    </submittedName>
</protein>
<dbReference type="Gene3D" id="3.40.1710.10">
    <property type="entry name" value="abc type-2 transporter like domain"/>
    <property type="match status" value="1"/>
</dbReference>
<evidence type="ECO:0000256" key="6">
    <source>
        <dbReference type="SAM" id="Phobius"/>
    </source>
</evidence>
<comment type="subcellular location">
    <subcellularLocation>
        <location evidence="1">Cell membrane</location>
        <topology evidence="1">Multi-pass membrane protein</topology>
    </subcellularLocation>
</comment>
<accession>A0A1M6TC20</accession>
<keyword evidence="3 6" id="KW-0812">Transmembrane</keyword>
<organism evidence="8 9">
    <name type="scientific">Fibrobacter intestinalis</name>
    <dbReference type="NCBI Taxonomy" id="28122"/>
    <lineage>
        <taxon>Bacteria</taxon>
        <taxon>Pseudomonadati</taxon>
        <taxon>Fibrobacterota</taxon>
        <taxon>Fibrobacteria</taxon>
        <taxon>Fibrobacterales</taxon>
        <taxon>Fibrobacteraceae</taxon>
        <taxon>Fibrobacter</taxon>
    </lineage>
</organism>
<dbReference type="Proteomes" id="UP000184275">
    <property type="component" value="Unassembled WGS sequence"/>
</dbReference>
<evidence type="ECO:0000256" key="2">
    <source>
        <dbReference type="ARBA" id="ARBA00022475"/>
    </source>
</evidence>
<sequence>MFHRIDQFFRIVLTEWKMFFRDPACFLVIVVGVLLYAFYYPYPYVHEIVNKAPAAIVDEDHSAVSRQIIRMASTMQEDTLVAIYDKEIDAQRALADETIYCYMKIPEGMESDLIKGNNLSLGVYCHGAFILLYGNIASAFATAAGTVGATTQVKRIVANGHTLAEAKAIRDPIPTQFFRMFNRSGGYGIYAVCAVLMIILQQTCLIGICVMGGPQKNRPFKWLQGHEDTENAPLLLRYFGRSSAFILHYLCALFFYKTVIYPIFDFPDRGNIFLTLLFGILFLGSVVNMGMWISQFFSRRESALALFAAVPILVLFVSGFSWPQGNMPAWLQVLGAFFPSTYAIPAWLSIQNIGADFQEVAPNLLKLFLLSVFYLALGLIHAKRHDLLKEKNKG</sequence>
<feature type="transmembrane region" description="Helical" evidence="6">
    <location>
        <begin position="329"/>
        <end position="348"/>
    </location>
</feature>
<dbReference type="PANTHER" id="PTHR30294:SF46">
    <property type="entry name" value="ABC TRANSPORTER PERMEASE"/>
    <property type="match status" value="1"/>
</dbReference>
<reference evidence="9" key="1">
    <citation type="submission" date="2016-11" db="EMBL/GenBank/DDBJ databases">
        <authorList>
            <person name="Varghese N."/>
            <person name="Submissions S."/>
        </authorList>
    </citation>
    <scope>NUCLEOTIDE SEQUENCE [LARGE SCALE GENOMIC DNA]</scope>
    <source>
        <strain evidence="9">UWOS</strain>
    </source>
</reference>
<feature type="transmembrane region" description="Helical" evidence="6">
    <location>
        <begin position="244"/>
        <end position="264"/>
    </location>
</feature>
<evidence type="ECO:0000313" key="9">
    <source>
        <dbReference type="Proteomes" id="UP000184275"/>
    </source>
</evidence>
<evidence type="ECO:0000256" key="1">
    <source>
        <dbReference type="ARBA" id="ARBA00004651"/>
    </source>
</evidence>
<keyword evidence="9" id="KW-1185">Reference proteome</keyword>
<feature type="transmembrane region" description="Helical" evidence="6">
    <location>
        <begin position="24"/>
        <end position="42"/>
    </location>
</feature>
<evidence type="ECO:0000256" key="5">
    <source>
        <dbReference type="ARBA" id="ARBA00023136"/>
    </source>
</evidence>
<dbReference type="Pfam" id="PF12698">
    <property type="entry name" value="ABC2_membrane_3"/>
    <property type="match status" value="1"/>
</dbReference>
<dbReference type="AlphaFoldDB" id="A0A1M6TC20"/>
<feature type="transmembrane region" description="Helical" evidence="6">
    <location>
        <begin position="270"/>
        <end position="291"/>
    </location>
</feature>
<dbReference type="EMBL" id="FRAW01000009">
    <property type="protein sequence ID" value="SHK54537.1"/>
    <property type="molecule type" value="Genomic_DNA"/>
</dbReference>